<evidence type="ECO:0000313" key="2">
    <source>
        <dbReference type="EMBL" id="GFO50190.1"/>
    </source>
</evidence>
<dbReference type="AlphaFoldDB" id="A0AAV4E1H7"/>
<organism evidence="2 3">
    <name type="scientific">Plakobranchus ocellatus</name>
    <dbReference type="NCBI Taxonomy" id="259542"/>
    <lineage>
        <taxon>Eukaryota</taxon>
        <taxon>Metazoa</taxon>
        <taxon>Spiralia</taxon>
        <taxon>Lophotrochozoa</taxon>
        <taxon>Mollusca</taxon>
        <taxon>Gastropoda</taxon>
        <taxon>Heterobranchia</taxon>
        <taxon>Euthyneura</taxon>
        <taxon>Panpulmonata</taxon>
        <taxon>Sacoglossa</taxon>
        <taxon>Placobranchoidea</taxon>
        <taxon>Plakobranchidae</taxon>
        <taxon>Plakobranchus</taxon>
    </lineage>
</organism>
<evidence type="ECO:0000313" key="3">
    <source>
        <dbReference type="Proteomes" id="UP000735302"/>
    </source>
</evidence>
<protein>
    <submittedName>
        <fullName evidence="2">Uncharacterized protein</fullName>
    </submittedName>
</protein>
<proteinExistence type="predicted"/>
<sequence>MGVIRWGNQEPDRLIMISERNLSKDWGVITKIDTGSDRKMVREILNRCKAIGENNPTKGSFKKIMEEEADMVQKNGKDKPNEKLEEMKIERLDEKRKTLKKKKREKQPLKRLNTQN</sequence>
<accession>A0AAV4E1H7</accession>
<evidence type="ECO:0000256" key="1">
    <source>
        <dbReference type="SAM" id="MobiDB-lite"/>
    </source>
</evidence>
<dbReference type="Proteomes" id="UP000735302">
    <property type="component" value="Unassembled WGS sequence"/>
</dbReference>
<name>A0AAV4E1H7_9GAST</name>
<gene>
    <name evidence="2" type="ORF">PoB_007669500</name>
</gene>
<feature type="region of interest" description="Disordered" evidence="1">
    <location>
        <begin position="71"/>
        <end position="116"/>
    </location>
</feature>
<reference evidence="2 3" key="1">
    <citation type="journal article" date="2021" name="Elife">
        <title>Chloroplast acquisition without the gene transfer in kleptoplastic sea slugs, Plakobranchus ocellatus.</title>
        <authorList>
            <person name="Maeda T."/>
            <person name="Takahashi S."/>
            <person name="Yoshida T."/>
            <person name="Shimamura S."/>
            <person name="Takaki Y."/>
            <person name="Nagai Y."/>
            <person name="Toyoda A."/>
            <person name="Suzuki Y."/>
            <person name="Arimoto A."/>
            <person name="Ishii H."/>
            <person name="Satoh N."/>
            <person name="Nishiyama T."/>
            <person name="Hasebe M."/>
            <person name="Maruyama T."/>
            <person name="Minagawa J."/>
            <person name="Obokata J."/>
            <person name="Shigenobu S."/>
        </authorList>
    </citation>
    <scope>NUCLEOTIDE SEQUENCE [LARGE SCALE GENOMIC DNA]</scope>
</reference>
<keyword evidence="3" id="KW-1185">Reference proteome</keyword>
<feature type="compositionally biased region" description="Basic and acidic residues" evidence="1">
    <location>
        <begin position="75"/>
        <end position="96"/>
    </location>
</feature>
<dbReference type="EMBL" id="BLXT01008590">
    <property type="protein sequence ID" value="GFO50190.1"/>
    <property type="molecule type" value="Genomic_DNA"/>
</dbReference>
<comment type="caution">
    <text evidence="2">The sequence shown here is derived from an EMBL/GenBank/DDBJ whole genome shotgun (WGS) entry which is preliminary data.</text>
</comment>